<evidence type="ECO:0000259" key="1">
    <source>
        <dbReference type="Pfam" id="PF19437"/>
    </source>
</evidence>
<proteinExistence type="predicted"/>
<comment type="caution">
    <text evidence="2">The sequence shown here is derived from an EMBL/GenBank/DDBJ whole genome shotgun (WGS) entry which is preliminary data.</text>
</comment>
<dbReference type="InterPro" id="IPR045827">
    <property type="entry name" value="VCPIP1_N"/>
</dbReference>
<dbReference type="EMBL" id="CAUEEQ010020408">
    <property type="protein sequence ID" value="CAJ0942832.1"/>
    <property type="molecule type" value="Genomic_DNA"/>
</dbReference>
<sequence length="167" mass="19015">MNQGDVFECSLLGDRAFLIEPEHVDTVGYGEDRSGSCYLARAAENLKKTPERNLDRYKALFHDFIDVAEWEDIINECDPWFVTSAAYLKHYRNAVDKPLMTRRCSDTDNDPDRCSVAVWSLESCQTDRSPATNDAGEDVWSYAKGLPHLFQQGGVFYNIMKKNMGES</sequence>
<dbReference type="PANTHER" id="PTHR14843:SF2">
    <property type="entry name" value="DEUBIQUITINATING PROTEIN VCPIP1"/>
    <property type="match status" value="1"/>
</dbReference>
<name>A0ABN9LLE8_9NEOB</name>
<feature type="domain" description="Deubiquitinating protein VCPIP1 N-terminal" evidence="1">
    <location>
        <begin position="1"/>
        <end position="48"/>
    </location>
</feature>
<organism evidence="2 3">
    <name type="scientific">Ranitomeya imitator</name>
    <name type="common">mimic poison frog</name>
    <dbReference type="NCBI Taxonomy" id="111125"/>
    <lineage>
        <taxon>Eukaryota</taxon>
        <taxon>Metazoa</taxon>
        <taxon>Chordata</taxon>
        <taxon>Craniata</taxon>
        <taxon>Vertebrata</taxon>
        <taxon>Euteleostomi</taxon>
        <taxon>Amphibia</taxon>
        <taxon>Batrachia</taxon>
        <taxon>Anura</taxon>
        <taxon>Neobatrachia</taxon>
        <taxon>Hyloidea</taxon>
        <taxon>Dendrobatidae</taxon>
        <taxon>Dendrobatinae</taxon>
        <taxon>Ranitomeya</taxon>
    </lineage>
</organism>
<dbReference type="InterPro" id="IPR039087">
    <property type="entry name" value="VCPIP1"/>
</dbReference>
<accession>A0ABN9LLE8</accession>
<protein>
    <recommendedName>
        <fullName evidence="1">Deubiquitinating protein VCPIP1 N-terminal domain-containing protein</fullName>
    </recommendedName>
</protein>
<evidence type="ECO:0000313" key="3">
    <source>
        <dbReference type="Proteomes" id="UP001176940"/>
    </source>
</evidence>
<dbReference type="PANTHER" id="PTHR14843">
    <property type="entry name" value="DEUBIQUITINATING PROTEIN VCIP135"/>
    <property type="match status" value="1"/>
</dbReference>
<dbReference type="Pfam" id="PF19437">
    <property type="entry name" value="VCIP135_N"/>
    <property type="match status" value="1"/>
</dbReference>
<evidence type="ECO:0000313" key="2">
    <source>
        <dbReference type="EMBL" id="CAJ0942832.1"/>
    </source>
</evidence>
<reference evidence="2" key="1">
    <citation type="submission" date="2023-07" db="EMBL/GenBank/DDBJ databases">
        <authorList>
            <person name="Stuckert A."/>
        </authorList>
    </citation>
    <scope>NUCLEOTIDE SEQUENCE</scope>
</reference>
<gene>
    <name evidence="2" type="ORF">RIMI_LOCUS9724813</name>
</gene>
<dbReference type="Proteomes" id="UP001176940">
    <property type="component" value="Unassembled WGS sequence"/>
</dbReference>
<keyword evidence="3" id="KW-1185">Reference proteome</keyword>